<feature type="region of interest" description="Disordered" evidence="1">
    <location>
        <begin position="454"/>
        <end position="485"/>
    </location>
</feature>
<accession>A0A6P5RNC4</accession>
<dbReference type="Proteomes" id="UP000515124">
    <property type="component" value="Unplaced"/>
</dbReference>
<dbReference type="PANTHER" id="PTHR33240:SF8">
    <property type="entry name" value="OS03G0439900 PROTEIN"/>
    <property type="match status" value="1"/>
</dbReference>
<evidence type="ECO:0000313" key="2">
    <source>
        <dbReference type="Proteomes" id="UP000515124"/>
    </source>
</evidence>
<evidence type="ECO:0000313" key="3">
    <source>
        <dbReference type="RefSeq" id="XP_021802481.1"/>
    </source>
</evidence>
<sequence length="485" mass="53917">MNDRLQSLQLKGSTDEALHKEIAQVDCSPFTDEVERAAPSKRFTTPSITPFKGDSDPESHLRHFKSAMILYKADDALMCKYTSYKTVRKHADHLFNLHKKPDESLRDYLRRFKAEKANIIGCNDQVASSAFKKGLPTEHELYHELAITPSQTLAEVFATAERYALWDENRIAAKKAGKQADHPTRQASQKSNKFELKARHKRRSRPQEGGSEAGTYTEFTIPIHQILAQVKDKPWIEDRDATAKEPPEKVIRINTILADSQESGLTTKERKRKIAQATFVSHVTTGVPVIADTPIIGFQKKDLIGLDLTHNDALVICIQIEQAVIERVHVDEGSAANILQLSVLQQMGLEPKINKLARSLTDFNGASSITVGTIDLDIHSPPVVCSQTFMVIDEISPYNGILGRPWINKIEAITSALHQKIRYPIIGGGIGQINSDQAMARRCTAQGLKKSKQLQFTPVMQATDEAGNTPSRQASPNEKEAATSK</sequence>
<dbReference type="InterPro" id="IPR021109">
    <property type="entry name" value="Peptidase_aspartic_dom_sf"/>
</dbReference>
<feature type="compositionally biased region" description="Polar residues" evidence="1">
    <location>
        <begin position="454"/>
        <end position="476"/>
    </location>
</feature>
<protein>
    <submittedName>
        <fullName evidence="3">Uncharacterized protein LOC110746564</fullName>
    </submittedName>
</protein>
<name>A0A6P5RNC4_PRUAV</name>
<keyword evidence="2" id="KW-1185">Reference proteome</keyword>
<dbReference type="PANTHER" id="PTHR33240">
    <property type="entry name" value="OS08G0508500 PROTEIN"/>
    <property type="match status" value="1"/>
</dbReference>
<dbReference type="GeneID" id="110746564"/>
<dbReference type="AlphaFoldDB" id="A0A6P5RNC4"/>
<proteinExistence type="predicted"/>
<dbReference type="CDD" id="cd00303">
    <property type="entry name" value="retropepsin_like"/>
    <property type="match status" value="1"/>
</dbReference>
<dbReference type="Gene3D" id="2.40.70.10">
    <property type="entry name" value="Acid Proteases"/>
    <property type="match status" value="1"/>
</dbReference>
<evidence type="ECO:0000256" key="1">
    <source>
        <dbReference type="SAM" id="MobiDB-lite"/>
    </source>
</evidence>
<dbReference type="RefSeq" id="XP_021802481.1">
    <property type="nucleotide sequence ID" value="XM_021946789.1"/>
</dbReference>
<gene>
    <name evidence="3" type="primary">LOC110746564</name>
</gene>
<reference evidence="3" key="1">
    <citation type="submission" date="2025-08" db="UniProtKB">
        <authorList>
            <consortium name="RefSeq"/>
        </authorList>
    </citation>
    <scope>IDENTIFICATION</scope>
</reference>
<feature type="region of interest" description="Disordered" evidence="1">
    <location>
        <begin position="174"/>
        <end position="215"/>
    </location>
</feature>
<dbReference type="KEGG" id="pavi:110746564"/>
<feature type="region of interest" description="Disordered" evidence="1">
    <location>
        <begin position="38"/>
        <end position="59"/>
    </location>
</feature>
<organism evidence="2 3">
    <name type="scientific">Prunus avium</name>
    <name type="common">Cherry</name>
    <name type="synonym">Cerasus avium</name>
    <dbReference type="NCBI Taxonomy" id="42229"/>
    <lineage>
        <taxon>Eukaryota</taxon>
        <taxon>Viridiplantae</taxon>
        <taxon>Streptophyta</taxon>
        <taxon>Embryophyta</taxon>
        <taxon>Tracheophyta</taxon>
        <taxon>Spermatophyta</taxon>
        <taxon>Magnoliopsida</taxon>
        <taxon>eudicotyledons</taxon>
        <taxon>Gunneridae</taxon>
        <taxon>Pentapetalae</taxon>
        <taxon>rosids</taxon>
        <taxon>fabids</taxon>
        <taxon>Rosales</taxon>
        <taxon>Rosaceae</taxon>
        <taxon>Amygdaloideae</taxon>
        <taxon>Amygdaleae</taxon>
        <taxon>Prunus</taxon>
    </lineage>
</organism>